<evidence type="ECO:0000313" key="3">
    <source>
        <dbReference type="Proteomes" id="UP001501456"/>
    </source>
</evidence>
<accession>A0ABP7H4Z9</accession>
<gene>
    <name evidence="2" type="ORF">GCM10022271_16590</name>
</gene>
<dbReference type="EMBL" id="BAABBI010000001">
    <property type="protein sequence ID" value="GAA3784811.1"/>
    <property type="molecule type" value="Genomic_DNA"/>
</dbReference>
<dbReference type="Gene3D" id="3.40.50.300">
    <property type="entry name" value="P-loop containing nucleotide triphosphate hydrolases"/>
    <property type="match status" value="1"/>
</dbReference>
<comment type="similarity">
    <text evidence="1">Belongs to the class-IV pyridoxal-phosphate-dependent aminotransferase family.</text>
</comment>
<dbReference type="PANTHER" id="PTHR42743">
    <property type="entry name" value="AMINO-ACID AMINOTRANSFERASE"/>
    <property type="match status" value="1"/>
</dbReference>
<comment type="caution">
    <text evidence="2">The sequence shown here is derived from an EMBL/GenBank/DDBJ whole genome shotgun (WGS) entry which is preliminary data.</text>
</comment>
<dbReference type="InterPro" id="IPR027417">
    <property type="entry name" value="P-loop_NTPase"/>
</dbReference>
<organism evidence="2 3">
    <name type="scientific">Corallibacter vietnamensis</name>
    <dbReference type="NCBI Taxonomy" id="904130"/>
    <lineage>
        <taxon>Bacteria</taxon>
        <taxon>Pseudomonadati</taxon>
        <taxon>Bacteroidota</taxon>
        <taxon>Flavobacteriia</taxon>
        <taxon>Flavobacteriales</taxon>
        <taxon>Flavobacteriaceae</taxon>
        <taxon>Corallibacter</taxon>
    </lineage>
</organism>
<keyword evidence="2" id="KW-0808">Transferase</keyword>
<proteinExistence type="inferred from homology"/>
<protein>
    <submittedName>
        <fullName evidence="2">Branched chain amino acid aminotransferase</fullName>
    </submittedName>
</protein>
<evidence type="ECO:0000256" key="1">
    <source>
        <dbReference type="ARBA" id="ARBA00009320"/>
    </source>
</evidence>
<dbReference type="RefSeq" id="WP_344729249.1">
    <property type="nucleotide sequence ID" value="NZ_BAABBI010000001.1"/>
</dbReference>
<dbReference type="PANTHER" id="PTHR42743:SF11">
    <property type="entry name" value="AMINODEOXYCHORISMATE LYASE"/>
    <property type="match status" value="1"/>
</dbReference>
<reference evidence="3" key="1">
    <citation type="journal article" date="2019" name="Int. J. Syst. Evol. Microbiol.">
        <title>The Global Catalogue of Microorganisms (GCM) 10K type strain sequencing project: providing services to taxonomists for standard genome sequencing and annotation.</title>
        <authorList>
            <consortium name="The Broad Institute Genomics Platform"/>
            <consortium name="The Broad Institute Genome Sequencing Center for Infectious Disease"/>
            <person name="Wu L."/>
            <person name="Ma J."/>
        </authorList>
    </citation>
    <scope>NUCLEOTIDE SEQUENCE [LARGE SCALE GENOMIC DNA]</scope>
    <source>
        <strain evidence="3">JCM 17525</strain>
    </source>
</reference>
<keyword evidence="2" id="KW-0032">Aminotransferase</keyword>
<name>A0ABP7H4Z9_9FLAO</name>
<evidence type="ECO:0000313" key="2">
    <source>
        <dbReference type="EMBL" id="GAA3784811.1"/>
    </source>
</evidence>
<sequence>MNSKNNNITRICLWSGPRNISTALMYSFAQREDTLVFDEPLYGYYLKNTKAKEYHPGAKDILDSLDNNGENVVNKMMHEDRKPILFFKNMTHHLLDLNRDFMKNVVNVILTRHPKEMIPSFAKVITNPTIQDIGYADHSNLLDFFEKEAITPIVLDSTKLLLNPDNTLRKLCEKAQIQFYDSMLQWQAGARPEDGIWAKYWYDNVHKSTGFSKYKPKTEPFPEYLKPLLQECLPHYNRLLPYAIG</sequence>
<dbReference type="Proteomes" id="UP001501456">
    <property type="component" value="Unassembled WGS sequence"/>
</dbReference>
<dbReference type="InterPro" id="IPR050571">
    <property type="entry name" value="Class-IV_PLP-Dep_Aminotrnsfr"/>
</dbReference>
<keyword evidence="3" id="KW-1185">Reference proteome</keyword>
<dbReference type="Pfam" id="PF19798">
    <property type="entry name" value="Sulfotransfer_5"/>
    <property type="match status" value="1"/>
</dbReference>
<dbReference type="GO" id="GO:0008483">
    <property type="term" value="F:transaminase activity"/>
    <property type="evidence" value="ECO:0007669"/>
    <property type="project" value="UniProtKB-KW"/>
</dbReference>
<dbReference type="SUPFAM" id="SSF52540">
    <property type="entry name" value="P-loop containing nucleoside triphosphate hydrolases"/>
    <property type="match status" value="1"/>
</dbReference>